<organism evidence="5 6">
    <name type="scientific">Vanrija albida</name>
    <dbReference type="NCBI Taxonomy" id="181172"/>
    <lineage>
        <taxon>Eukaryota</taxon>
        <taxon>Fungi</taxon>
        <taxon>Dikarya</taxon>
        <taxon>Basidiomycota</taxon>
        <taxon>Agaricomycotina</taxon>
        <taxon>Tremellomycetes</taxon>
        <taxon>Trichosporonales</taxon>
        <taxon>Trichosporonaceae</taxon>
        <taxon>Vanrija</taxon>
    </lineage>
</organism>
<sequence>MPAAKALRRLPLREAIAALSAGDGATVLSPAVKGISISFVQKNAEPGPREFLRTIAPRIAYANPTLPFAIHRVADPRSKALDPKAPDAGAAPWTDGTPGPSLVVSFHERPEQTVPLRHLSAEQIWKQVLAVAGEEGGQAIEAPKEEKVEA</sequence>
<evidence type="ECO:0000256" key="3">
    <source>
        <dbReference type="SAM" id="MobiDB-lite"/>
    </source>
</evidence>
<keyword evidence="6" id="KW-1185">Reference proteome</keyword>
<dbReference type="InterPro" id="IPR036249">
    <property type="entry name" value="Thioredoxin-like_sf"/>
</dbReference>
<dbReference type="RefSeq" id="XP_069209016.1">
    <property type="nucleotide sequence ID" value="XM_069354374.1"/>
</dbReference>
<proteinExistence type="predicted"/>
<dbReference type="InterPro" id="IPR007741">
    <property type="entry name" value="Ribosomal_mL43/mS25/NADH_DH"/>
</dbReference>
<keyword evidence="2" id="KW-0496">Mitochondrion</keyword>
<evidence type="ECO:0000259" key="4">
    <source>
        <dbReference type="SMART" id="SM00916"/>
    </source>
</evidence>
<dbReference type="SUPFAM" id="SSF52833">
    <property type="entry name" value="Thioredoxin-like"/>
    <property type="match status" value="1"/>
</dbReference>
<evidence type="ECO:0000256" key="2">
    <source>
        <dbReference type="ARBA" id="ARBA00023128"/>
    </source>
</evidence>
<evidence type="ECO:0000256" key="1">
    <source>
        <dbReference type="ARBA" id="ARBA00004173"/>
    </source>
</evidence>
<feature type="domain" description="Ribosomal protein/NADH dehydrogenase" evidence="4">
    <location>
        <begin position="42"/>
        <end position="135"/>
    </location>
</feature>
<comment type="caution">
    <text evidence="5">The sequence shown here is derived from an EMBL/GenBank/DDBJ whole genome shotgun (WGS) entry which is preliminary data.</text>
</comment>
<protein>
    <recommendedName>
        <fullName evidence="4">Ribosomal protein/NADH dehydrogenase domain-containing protein</fullName>
    </recommendedName>
</protein>
<dbReference type="EMBL" id="JBBXJM010000004">
    <property type="protein sequence ID" value="KAL1409072.1"/>
    <property type="molecule type" value="Genomic_DNA"/>
</dbReference>
<dbReference type="Proteomes" id="UP001565368">
    <property type="component" value="Unassembled WGS sequence"/>
</dbReference>
<name>A0ABR3Q3Q1_9TREE</name>
<evidence type="ECO:0000313" key="6">
    <source>
        <dbReference type="Proteomes" id="UP001565368"/>
    </source>
</evidence>
<evidence type="ECO:0000313" key="5">
    <source>
        <dbReference type="EMBL" id="KAL1409072.1"/>
    </source>
</evidence>
<dbReference type="SMART" id="SM00916">
    <property type="entry name" value="L51_S25_CI-B8"/>
    <property type="match status" value="1"/>
</dbReference>
<accession>A0ABR3Q3Q1</accession>
<dbReference type="GeneID" id="95986939"/>
<comment type="subcellular location">
    <subcellularLocation>
        <location evidence="1">Mitochondrion</location>
    </subcellularLocation>
</comment>
<feature type="region of interest" description="Disordered" evidence="3">
    <location>
        <begin position="79"/>
        <end position="102"/>
    </location>
</feature>
<gene>
    <name evidence="5" type="ORF">Q8F55_005896</name>
</gene>
<reference evidence="5 6" key="1">
    <citation type="submission" date="2023-08" db="EMBL/GenBank/DDBJ databases">
        <title>Annotated Genome Sequence of Vanrija albida AlHP1.</title>
        <authorList>
            <person name="Herzog R."/>
        </authorList>
    </citation>
    <scope>NUCLEOTIDE SEQUENCE [LARGE SCALE GENOMIC DNA]</scope>
    <source>
        <strain evidence="5 6">AlHP1</strain>
    </source>
</reference>